<dbReference type="Proteomes" id="UP000595610">
    <property type="component" value="Chromosome 2"/>
</dbReference>
<dbReference type="Gene3D" id="3.10.20.440">
    <property type="entry name" value="2Fe-2S iron-sulphur cluster binding domain, sarcosine oxidase, alpha subunit, N-terminal domain"/>
    <property type="match status" value="1"/>
</dbReference>
<name>A0A7T4TAH6_9BURK</name>
<dbReference type="SUPFAM" id="SSF54292">
    <property type="entry name" value="2Fe-2S ferredoxin-like"/>
    <property type="match status" value="1"/>
</dbReference>
<organism evidence="2 3">
    <name type="scientific">Paraburkholderia ginsengisoli</name>
    <dbReference type="NCBI Taxonomy" id="311231"/>
    <lineage>
        <taxon>Bacteria</taxon>
        <taxon>Pseudomonadati</taxon>
        <taxon>Pseudomonadota</taxon>
        <taxon>Betaproteobacteria</taxon>
        <taxon>Burkholderiales</taxon>
        <taxon>Burkholderiaceae</taxon>
        <taxon>Paraburkholderia</taxon>
    </lineage>
</organism>
<reference evidence="2 3" key="1">
    <citation type="submission" date="2020-12" db="EMBL/GenBank/DDBJ databases">
        <title>FDA dAtabase for Regulatory Grade micrObial Sequences (FDA-ARGOS): Supporting development and validation of Infectious Disease Dx tests.</title>
        <authorList>
            <person name="Nelson B."/>
            <person name="Plummer A."/>
            <person name="Tallon L."/>
            <person name="Sadzewicz L."/>
            <person name="Zhao X."/>
            <person name="Boylan J."/>
            <person name="Ott S."/>
            <person name="Bowen H."/>
            <person name="Vavikolanu K."/>
            <person name="Mehta A."/>
            <person name="Aluvathingal J."/>
            <person name="Nadendla S."/>
            <person name="Myers T."/>
            <person name="Yan Y."/>
            <person name="Sichtig H."/>
        </authorList>
    </citation>
    <scope>NUCLEOTIDE SEQUENCE [LARGE SCALE GENOMIC DNA]</scope>
    <source>
        <strain evidence="2 3">FDAARGOS_1049</strain>
    </source>
</reference>
<dbReference type="InterPro" id="IPR036010">
    <property type="entry name" value="2Fe-2S_ferredoxin-like_sf"/>
</dbReference>
<proteinExistence type="predicted"/>
<dbReference type="RefSeq" id="WP_042325312.1">
    <property type="nucleotide sequence ID" value="NZ_CP066076.1"/>
</dbReference>
<gene>
    <name evidence="2" type="ORF">I6I06_23505</name>
</gene>
<dbReference type="EMBL" id="CP066076">
    <property type="protein sequence ID" value="QQC65779.1"/>
    <property type="molecule type" value="Genomic_DNA"/>
</dbReference>
<evidence type="ECO:0000313" key="2">
    <source>
        <dbReference type="EMBL" id="QQC65779.1"/>
    </source>
</evidence>
<dbReference type="AlphaFoldDB" id="A0A7T4TAH6"/>
<keyword evidence="3" id="KW-1185">Reference proteome</keyword>
<keyword evidence="1" id="KW-0560">Oxidoreductase</keyword>
<dbReference type="KEGG" id="pgis:I6I06_23505"/>
<evidence type="ECO:0000313" key="3">
    <source>
        <dbReference type="Proteomes" id="UP000595610"/>
    </source>
</evidence>
<dbReference type="Pfam" id="PF13510">
    <property type="entry name" value="Fer2_4"/>
    <property type="match status" value="1"/>
</dbReference>
<dbReference type="InterPro" id="IPR042204">
    <property type="entry name" value="2Fe-2S-bd_N"/>
</dbReference>
<protein>
    <submittedName>
        <fullName evidence="2">(2Fe-2S)-binding protein</fullName>
    </submittedName>
</protein>
<evidence type="ECO:0000256" key="1">
    <source>
        <dbReference type="ARBA" id="ARBA00023002"/>
    </source>
</evidence>
<dbReference type="GO" id="GO:0051536">
    <property type="term" value="F:iron-sulfur cluster binding"/>
    <property type="evidence" value="ECO:0007669"/>
    <property type="project" value="InterPro"/>
</dbReference>
<dbReference type="GO" id="GO:0016491">
    <property type="term" value="F:oxidoreductase activity"/>
    <property type="evidence" value="ECO:0007669"/>
    <property type="project" value="UniProtKB-KW"/>
</dbReference>
<sequence>MPNVSLFSQIDGASPRTVRIVVDGRPVDVPEYANVAAALLHAGVGVFRHTPVGAAPRAPYCMMGVCFDCLVEIDGLPNQQACMVRVRDGMEVKAMAGARALV</sequence>
<accession>A0A7T4TAH6</accession>